<organism evidence="1 2">
    <name type="scientific">Ceratitis capitata</name>
    <name type="common">Mediterranean fruit fly</name>
    <name type="synonym">Tephritis capitata</name>
    <dbReference type="NCBI Taxonomy" id="7213"/>
    <lineage>
        <taxon>Eukaryota</taxon>
        <taxon>Metazoa</taxon>
        <taxon>Ecdysozoa</taxon>
        <taxon>Arthropoda</taxon>
        <taxon>Hexapoda</taxon>
        <taxon>Insecta</taxon>
        <taxon>Pterygota</taxon>
        <taxon>Neoptera</taxon>
        <taxon>Endopterygota</taxon>
        <taxon>Diptera</taxon>
        <taxon>Brachycera</taxon>
        <taxon>Muscomorpha</taxon>
        <taxon>Tephritoidea</taxon>
        <taxon>Tephritidae</taxon>
        <taxon>Ceratitis</taxon>
        <taxon>Ceratitis</taxon>
    </lineage>
</organism>
<evidence type="ECO:0000313" key="1">
    <source>
        <dbReference type="EMBL" id="CAD6999456.1"/>
    </source>
</evidence>
<gene>
    <name evidence="1" type="ORF">CCAP1982_LOCUS7980</name>
</gene>
<comment type="caution">
    <text evidence="1">The sequence shown here is derived from an EMBL/GenBank/DDBJ whole genome shotgun (WGS) entry which is preliminary data.</text>
</comment>
<name>A0A811UNN7_CERCA</name>
<dbReference type="Proteomes" id="UP000606786">
    <property type="component" value="Unassembled WGS sequence"/>
</dbReference>
<proteinExistence type="predicted"/>
<keyword evidence="2" id="KW-1185">Reference proteome</keyword>
<dbReference type="AlphaFoldDB" id="A0A811UNN7"/>
<dbReference type="EMBL" id="CAJHJT010000012">
    <property type="protein sequence ID" value="CAD6999456.1"/>
    <property type="molecule type" value="Genomic_DNA"/>
</dbReference>
<reference evidence="1" key="1">
    <citation type="submission" date="2020-11" db="EMBL/GenBank/DDBJ databases">
        <authorList>
            <person name="Whitehead M."/>
        </authorList>
    </citation>
    <scope>NUCLEOTIDE SEQUENCE</scope>
    <source>
        <strain evidence="1">EGII</strain>
    </source>
</reference>
<accession>A0A811UNN7</accession>
<sequence length="171" mass="18974">MITYFMAPRMFLPTVKAPPHIFVFYFLPHILKAHFSFSTNNTTSSAINMAINISTVNVHMCVCVNSQRSSLLNSPTAMYECIVSPHALTYPSTWPLAHSFTSHSLQCERSVVRYACRCMYVCMYVYSSKLPIAVHSWCCLTTTHLLANGGDGGSSSSSSFGKCWTFSANSL</sequence>
<evidence type="ECO:0000313" key="2">
    <source>
        <dbReference type="Proteomes" id="UP000606786"/>
    </source>
</evidence>
<protein>
    <submittedName>
        <fullName evidence="1">(Mediterranean fruit fly) hypothetical protein</fullName>
    </submittedName>
</protein>